<reference evidence="1" key="1">
    <citation type="submission" date="2018-02" db="EMBL/GenBank/DDBJ databases">
        <authorList>
            <person name="Cohen D.B."/>
            <person name="Kent A.D."/>
        </authorList>
    </citation>
    <scope>NUCLEOTIDE SEQUENCE</scope>
</reference>
<accession>A0A2N9F4L6</accession>
<evidence type="ECO:0000313" key="1">
    <source>
        <dbReference type="EMBL" id="SPC81950.1"/>
    </source>
</evidence>
<dbReference type="EMBL" id="OIVN01000549">
    <property type="protein sequence ID" value="SPC81950.1"/>
    <property type="molecule type" value="Genomic_DNA"/>
</dbReference>
<proteinExistence type="predicted"/>
<dbReference type="AlphaFoldDB" id="A0A2N9F4L6"/>
<gene>
    <name evidence="1" type="ORF">FSB_LOCUS9832</name>
</gene>
<sequence length="77" mass="8349">MGELWLPEVGVPKLFFCAFPAKIPAKRGKPPANRELHVVAGVAIFLMHPRLVDQIVASRKESAREGGCLSTPAENPT</sequence>
<organism evidence="1">
    <name type="scientific">Fagus sylvatica</name>
    <name type="common">Beechnut</name>
    <dbReference type="NCBI Taxonomy" id="28930"/>
    <lineage>
        <taxon>Eukaryota</taxon>
        <taxon>Viridiplantae</taxon>
        <taxon>Streptophyta</taxon>
        <taxon>Embryophyta</taxon>
        <taxon>Tracheophyta</taxon>
        <taxon>Spermatophyta</taxon>
        <taxon>Magnoliopsida</taxon>
        <taxon>eudicotyledons</taxon>
        <taxon>Gunneridae</taxon>
        <taxon>Pentapetalae</taxon>
        <taxon>rosids</taxon>
        <taxon>fabids</taxon>
        <taxon>Fagales</taxon>
        <taxon>Fagaceae</taxon>
        <taxon>Fagus</taxon>
    </lineage>
</organism>
<name>A0A2N9F4L6_FAGSY</name>
<protein>
    <submittedName>
        <fullName evidence="1">Uncharacterized protein</fullName>
    </submittedName>
</protein>